<dbReference type="Proteomes" id="UP000789901">
    <property type="component" value="Unassembled WGS sequence"/>
</dbReference>
<comment type="caution">
    <text evidence="1">The sequence shown here is derived from an EMBL/GenBank/DDBJ whole genome shotgun (WGS) entry which is preliminary data.</text>
</comment>
<feature type="non-terminal residue" evidence="1">
    <location>
        <position position="1"/>
    </location>
</feature>
<reference evidence="1 2" key="1">
    <citation type="submission" date="2021-06" db="EMBL/GenBank/DDBJ databases">
        <authorList>
            <person name="Kallberg Y."/>
            <person name="Tangrot J."/>
            <person name="Rosling A."/>
        </authorList>
    </citation>
    <scope>NUCLEOTIDE SEQUENCE [LARGE SCALE GENOMIC DNA]</scope>
    <source>
        <strain evidence="1 2">120-4 pot B 10/14</strain>
    </source>
</reference>
<name>A0ABN7W928_GIGMA</name>
<proteinExistence type="predicted"/>
<protein>
    <submittedName>
        <fullName evidence="1">11068_t:CDS:1</fullName>
    </submittedName>
</protein>
<gene>
    <name evidence="1" type="ORF">GMARGA_LOCUS28104</name>
</gene>
<sequence>KIDIIATFNRQIILIHISNSSDINTLKGFQTSVSQFEEGILSVIIQNSENFKPL</sequence>
<keyword evidence="2" id="KW-1185">Reference proteome</keyword>
<accession>A0ABN7W928</accession>
<dbReference type="EMBL" id="CAJVQB010035388">
    <property type="protein sequence ID" value="CAG8822476.1"/>
    <property type="molecule type" value="Genomic_DNA"/>
</dbReference>
<evidence type="ECO:0000313" key="2">
    <source>
        <dbReference type="Proteomes" id="UP000789901"/>
    </source>
</evidence>
<organism evidence="1 2">
    <name type="scientific">Gigaspora margarita</name>
    <dbReference type="NCBI Taxonomy" id="4874"/>
    <lineage>
        <taxon>Eukaryota</taxon>
        <taxon>Fungi</taxon>
        <taxon>Fungi incertae sedis</taxon>
        <taxon>Mucoromycota</taxon>
        <taxon>Glomeromycotina</taxon>
        <taxon>Glomeromycetes</taxon>
        <taxon>Diversisporales</taxon>
        <taxon>Gigasporaceae</taxon>
        <taxon>Gigaspora</taxon>
    </lineage>
</organism>
<evidence type="ECO:0000313" key="1">
    <source>
        <dbReference type="EMBL" id="CAG8822476.1"/>
    </source>
</evidence>